<gene>
    <name evidence="2" type="ORF">METZ01_LOCUS101857</name>
</gene>
<dbReference type="PANTHER" id="PTHR30035:SF3">
    <property type="entry name" value="INTERMEMBRANE PHOSPHOLIPID TRANSPORT SYSTEM LIPOPROTEIN MLAA"/>
    <property type="match status" value="1"/>
</dbReference>
<proteinExistence type="predicted"/>
<dbReference type="GO" id="GO:0120010">
    <property type="term" value="P:intermembrane phospholipid transfer"/>
    <property type="evidence" value="ECO:0007669"/>
    <property type="project" value="TreeGrafter"/>
</dbReference>
<keyword evidence="1" id="KW-0732">Signal</keyword>
<dbReference type="Pfam" id="PF04333">
    <property type="entry name" value="MlaA"/>
    <property type="match status" value="1"/>
</dbReference>
<dbReference type="EMBL" id="UINC01011067">
    <property type="protein sequence ID" value="SVA49003.1"/>
    <property type="molecule type" value="Genomic_DNA"/>
</dbReference>
<name>A0A381WAQ3_9ZZZZ</name>
<organism evidence="2">
    <name type="scientific">marine metagenome</name>
    <dbReference type="NCBI Taxonomy" id="408172"/>
    <lineage>
        <taxon>unclassified sequences</taxon>
        <taxon>metagenomes</taxon>
        <taxon>ecological metagenomes</taxon>
    </lineage>
</organism>
<dbReference type="AlphaFoldDB" id="A0A381WAQ3"/>
<dbReference type="GO" id="GO:0016020">
    <property type="term" value="C:membrane"/>
    <property type="evidence" value="ECO:0007669"/>
    <property type="project" value="InterPro"/>
</dbReference>
<dbReference type="InterPro" id="IPR007428">
    <property type="entry name" value="MlaA"/>
</dbReference>
<dbReference type="PANTHER" id="PTHR30035">
    <property type="entry name" value="LIPOPROTEIN VACJ-RELATED"/>
    <property type="match status" value="1"/>
</dbReference>
<reference evidence="2" key="1">
    <citation type="submission" date="2018-05" db="EMBL/GenBank/DDBJ databases">
        <authorList>
            <person name="Lanie J.A."/>
            <person name="Ng W.-L."/>
            <person name="Kazmierczak K.M."/>
            <person name="Andrzejewski T.M."/>
            <person name="Davidsen T.M."/>
            <person name="Wayne K.J."/>
            <person name="Tettelin H."/>
            <person name="Glass J.I."/>
            <person name="Rusch D."/>
            <person name="Podicherti R."/>
            <person name="Tsui H.-C.T."/>
            <person name="Winkler M.E."/>
        </authorList>
    </citation>
    <scope>NUCLEOTIDE SEQUENCE</scope>
</reference>
<accession>A0A381WAQ3</accession>
<evidence type="ECO:0000256" key="1">
    <source>
        <dbReference type="ARBA" id="ARBA00022729"/>
    </source>
</evidence>
<evidence type="ECO:0000313" key="2">
    <source>
        <dbReference type="EMBL" id="SVA49003.1"/>
    </source>
</evidence>
<dbReference type="PRINTS" id="PR01805">
    <property type="entry name" value="VACJLIPOPROT"/>
</dbReference>
<evidence type="ECO:0008006" key="3">
    <source>
        <dbReference type="Google" id="ProtNLM"/>
    </source>
</evidence>
<protein>
    <recommendedName>
        <fullName evidence="3">VacJ family lipoprotein</fullName>
    </recommendedName>
</protein>
<dbReference type="PROSITE" id="PS51257">
    <property type="entry name" value="PROKAR_LIPOPROTEIN"/>
    <property type="match status" value="1"/>
</dbReference>
<sequence length="259" mass="29143">MSWGRFFRGLPNIFVCNVPAKTIVLAAAALLCGCANQSAVQLESNLDPLEPINRPIYRFNDGFDRLLLRPIATSYKKITPSPLRTGIANFYGNFSYPVVVFNDFLQGKFLQGFADIGRFVVNSTVGVLGFFDPATDVGLRVHREDFGQTMARWGIPAGPYLVVPIIGPSTIRDGSGILVDVLGEPVWNIDDHRTRAWTFSVGFVQTRAALLAVSEQIDEAFDPYLFVREAYLQNREYLIYDGYPPENDEYFEDFENEDF</sequence>